<comment type="caution">
    <text evidence="2">The sequence shown here is derived from an EMBL/GenBank/DDBJ whole genome shotgun (WGS) entry which is preliminary data.</text>
</comment>
<evidence type="ECO:0000313" key="4">
    <source>
        <dbReference type="Proteomes" id="UP000470951"/>
    </source>
</evidence>
<reference evidence="2 4" key="1">
    <citation type="submission" date="2020-01" db="EMBL/GenBank/DDBJ databases">
        <title>Insect and environment-associated Actinomycetes.</title>
        <authorList>
            <person name="Currrie C."/>
            <person name="Chevrette M."/>
            <person name="Carlson C."/>
            <person name="Stubbendieck R."/>
            <person name="Wendt-Pienkowski E."/>
        </authorList>
    </citation>
    <scope>NUCLEOTIDE SEQUENCE</scope>
    <source>
        <strain evidence="2">SID505</strain>
        <strain evidence="3 4">SID7903</strain>
    </source>
</reference>
<keyword evidence="1" id="KW-0472">Membrane</keyword>
<dbReference type="AlphaFoldDB" id="A0A6G3SLT0"/>
<evidence type="ECO:0000313" key="3">
    <source>
        <dbReference type="EMBL" id="NEB98327.1"/>
    </source>
</evidence>
<evidence type="ECO:0000313" key="2">
    <source>
        <dbReference type="EMBL" id="NEB83840.1"/>
    </source>
</evidence>
<organism evidence="2">
    <name type="scientific">Streptomyces anulatus</name>
    <name type="common">Streptomyces chrysomallus</name>
    <dbReference type="NCBI Taxonomy" id="1892"/>
    <lineage>
        <taxon>Bacteria</taxon>
        <taxon>Bacillati</taxon>
        <taxon>Actinomycetota</taxon>
        <taxon>Actinomycetes</taxon>
        <taxon>Kitasatosporales</taxon>
        <taxon>Streptomycetaceae</taxon>
        <taxon>Streptomyces</taxon>
    </lineage>
</organism>
<dbReference type="Proteomes" id="UP000470951">
    <property type="component" value="Unassembled WGS sequence"/>
</dbReference>
<gene>
    <name evidence="2" type="ORF">G3I43_06545</name>
    <name evidence="3" type="ORF">G3I58_10090</name>
</gene>
<dbReference type="RefSeq" id="WP_047177551.1">
    <property type="nucleotide sequence ID" value="NZ_CBDRIV010000064.1"/>
</dbReference>
<dbReference type="EMBL" id="JAAGMS010000105">
    <property type="protein sequence ID" value="NEB98327.1"/>
    <property type="molecule type" value="Genomic_DNA"/>
</dbReference>
<proteinExistence type="predicted"/>
<keyword evidence="1" id="KW-0812">Transmembrane</keyword>
<protein>
    <submittedName>
        <fullName evidence="2">Uncharacterized protein</fullName>
    </submittedName>
</protein>
<evidence type="ECO:0000256" key="1">
    <source>
        <dbReference type="SAM" id="Phobius"/>
    </source>
</evidence>
<feature type="transmembrane region" description="Helical" evidence="1">
    <location>
        <begin position="52"/>
        <end position="73"/>
    </location>
</feature>
<name>A0A6G3SLT0_STRAQ</name>
<sequence>MAYRYWCGECTAKTPWLDESRAEQQQIDHYTRKHPGIPPGGHVEVHRGNPQGGLGCLPFLGITIVLLIIAASCRR</sequence>
<dbReference type="EMBL" id="JAAGMK010000161">
    <property type="protein sequence ID" value="NEB83840.1"/>
    <property type="molecule type" value="Genomic_DNA"/>
</dbReference>
<keyword evidence="1" id="KW-1133">Transmembrane helix</keyword>
<accession>A0A6G3SLT0</accession>